<dbReference type="RefSeq" id="WP_188465494.1">
    <property type="nucleotide sequence ID" value="NZ_BMFQ01000003.1"/>
</dbReference>
<reference evidence="1" key="2">
    <citation type="submission" date="2020-09" db="EMBL/GenBank/DDBJ databases">
        <authorList>
            <person name="Sun Q."/>
            <person name="Zhou Y."/>
        </authorList>
    </citation>
    <scope>NUCLEOTIDE SEQUENCE</scope>
    <source>
        <strain evidence="1">CGMCC 1.12751</strain>
    </source>
</reference>
<dbReference type="Gene3D" id="2.20.110.10">
    <property type="entry name" value="Histone H3 K4-specific methyltransferase SET7/9 N-terminal domain"/>
    <property type="match status" value="1"/>
</dbReference>
<keyword evidence="2" id="KW-1185">Reference proteome</keyword>
<protein>
    <recommendedName>
        <fullName evidence="3">TonB C-terminal domain-containing protein</fullName>
    </recommendedName>
</protein>
<evidence type="ECO:0008006" key="3">
    <source>
        <dbReference type="Google" id="ProtNLM"/>
    </source>
</evidence>
<dbReference type="Proteomes" id="UP000625976">
    <property type="component" value="Unassembled WGS sequence"/>
</dbReference>
<name>A0A917GPG9_9FLAO</name>
<dbReference type="AlphaFoldDB" id="A0A917GPG9"/>
<evidence type="ECO:0000313" key="2">
    <source>
        <dbReference type="Proteomes" id="UP000625976"/>
    </source>
</evidence>
<dbReference type="SUPFAM" id="SSF82185">
    <property type="entry name" value="Histone H3 K4-specific methyltransferase SET7/9 N-terminal domain"/>
    <property type="match status" value="1"/>
</dbReference>
<sequence length="252" mass="29481">MKFKYLLTLCFCLFLGFIVIAQNPIKLKKITKKNFLISTSYQVLKSDKETKQGYYKEYNLFHKMLVVSGNYHLNKKDGLWQEWFTSTRLPRSIGYYKDGKKVGVWEYYEFVDGKKLHTYNYDTNTLLYASKHHKTSEYHVIVNGEIVWDALDNPPLLIGEFSYTKQDIGLAYITLKKKHPDKKDFFADVDILIRKDGSIGDIKATTSFSNPDFLDILKAQINETRGEWLPAELHGEKVDAYVSMRFKLGEYF</sequence>
<organism evidence="1 2">
    <name type="scientific">Bizionia arctica</name>
    <dbReference type="NCBI Taxonomy" id="1495645"/>
    <lineage>
        <taxon>Bacteria</taxon>
        <taxon>Pseudomonadati</taxon>
        <taxon>Bacteroidota</taxon>
        <taxon>Flavobacteriia</taxon>
        <taxon>Flavobacteriales</taxon>
        <taxon>Flavobacteriaceae</taxon>
        <taxon>Bizionia</taxon>
    </lineage>
</organism>
<reference evidence="1" key="1">
    <citation type="journal article" date="2014" name="Int. J. Syst. Evol. Microbiol.">
        <title>Complete genome sequence of Corynebacterium casei LMG S-19264T (=DSM 44701T), isolated from a smear-ripened cheese.</title>
        <authorList>
            <consortium name="US DOE Joint Genome Institute (JGI-PGF)"/>
            <person name="Walter F."/>
            <person name="Albersmeier A."/>
            <person name="Kalinowski J."/>
            <person name="Ruckert C."/>
        </authorList>
    </citation>
    <scope>NUCLEOTIDE SEQUENCE</scope>
    <source>
        <strain evidence="1">CGMCC 1.12751</strain>
    </source>
</reference>
<comment type="caution">
    <text evidence="1">The sequence shown here is derived from an EMBL/GenBank/DDBJ whole genome shotgun (WGS) entry which is preliminary data.</text>
</comment>
<accession>A0A917GPG9</accession>
<gene>
    <name evidence="1" type="ORF">GCM10010976_25630</name>
</gene>
<evidence type="ECO:0000313" key="1">
    <source>
        <dbReference type="EMBL" id="GGG53519.1"/>
    </source>
</evidence>
<proteinExistence type="predicted"/>
<dbReference type="EMBL" id="BMFQ01000003">
    <property type="protein sequence ID" value="GGG53519.1"/>
    <property type="molecule type" value="Genomic_DNA"/>
</dbReference>